<evidence type="ECO:0000259" key="6">
    <source>
        <dbReference type="Pfam" id="PF07589"/>
    </source>
</evidence>
<name>A0A0F9FPD1_9ZZZZ</name>
<evidence type="ECO:0000259" key="5">
    <source>
        <dbReference type="Pfam" id="PF00413"/>
    </source>
</evidence>
<dbReference type="PANTHER" id="PTHR10201">
    <property type="entry name" value="MATRIX METALLOPROTEINASE"/>
    <property type="match status" value="1"/>
</dbReference>
<evidence type="ECO:0008006" key="8">
    <source>
        <dbReference type="Google" id="ProtNLM"/>
    </source>
</evidence>
<dbReference type="GO" id="GO:0008270">
    <property type="term" value="F:zinc ion binding"/>
    <property type="evidence" value="ECO:0007669"/>
    <property type="project" value="InterPro"/>
</dbReference>
<dbReference type="InterPro" id="IPR024079">
    <property type="entry name" value="MetalloPept_cat_dom_sf"/>
</dbReference>
<evidence type="ECO:0000256" key="4">
    <source>
        <dbReference type="ARBA" id="ARBA00022833"/>
    </source>
</evidence>
<organism evidence="7">
    <name type="scientific">marine sediment metagenome</name>
    <dbReference type="NCBI Taxonomy" id="412755"/>
    <lineage>
        <taxon>unclassified sequences</taxon>
        <taxon>metagenomes</taxon>
        <taxon>ecological metagenomes</taxon>
    </lineage>
</organism>
<dbReference type="GO" id="GO:0030198">
    <property type="term" value="P:extracellular matrix organization"/>
    <property type="evidence" value="ECO:0007669"/>
    <property type="project" value="TreeGrafter"/>
</dbReference>
<evidence type="ECO:0000256" key="3">
    <source>
        <dbReference type="ARBA" id="ARBA00022801"/>
    </source>
</evidence>
<reference evidence="7" key="1">
    <citation type="journal article" date="2015" name="Nature">
        <title>Complex archaea that bridge the gap between prokaryotes and eukaryotes.</title>
        <authorList>
            <person name="Spang A."/>
            <person name="Saw J.H."/>
            <person name="Jorgensen S.L."/>
            <person name="Zaremba-Niedzwiedzka K."/>
            <person name="Martijn J."/>
            <person name="Lind A.E."/>
            <person name="van Eijk R."/>
            <person name="Schleper C."/>
            <person name="Guy L."/>
            <person name="Ettema T.J."/>
        </authorList>
    </citation>
    <scope>NUCLEOTIDE SEQUENCE</scope>
</reference>
<keyword evidence="1" id="KW-0645">Protease</keyword>
<dbReference type="InterPro" id="IPR013424">
    <property type="entry name" value="Ice-binding_C"/>
</dbReference>
<dbReference type="GO" id="GO:0006508">
    <property type="term" value="P:proteolysis"/>
    <property type="evidence" value="ECO:0007669"/>
    <property type="project" value="UniProtKB-KW"/>
</dbReference>
<dbReference type="GO" id="GO:0030574">
    <property type="term" value="P:collagen catabolic process"/>
    <property type="evidence" value="ECO:0007669"/>
    <property type="project" value="TreeGrafter"/>
</dbReference>
<dbReference type="NCBIfam" id="TIGR02595">
    <property type="entry name" value="PEP_CTERM"/>
    <property type="match status" value="1"/>
</dbReference>
<evidence type="ECO:0000256" key="2">
    <source>
        <dbReference type="ARBA" id="ARBA00022723"/>
    </source>
</evidence>
<dbReference type="Pfam" id="PF07589">
    <property type="entry name" value="PEP-CTERM"/>
    <property type="match status" value="1"/>
</dbReference>
<dbReference type="GO" id="GO:0031012">
    <property type="term" value="C:extracellular matrix"/>
    <property type="evidence" value="ECO:0007669"/>
    <property type="project" value="InterPro"/>
</dbReference>
<keyword evidence="2" id="KW-0479">Metal-binding</keyword>
<protein>
    <recommendedName>
        <fullName evidence="8">Peptidase M10 metallopeptidase domain-containing protein</fullName>
    </recommendedName>
</protein>
<evidence type="ECO:0000256" key="1">
    <source>
        <dbReference type="ARBA" id="ARBA00022670"/>
    </source>
</evidence>
<feature type="domain" description="Peptidase M10 metallopeptidase" evidence="5">
    <location>
        <begin position="6"/>
        <end position="88"/>
    </location>
</feature>
<dbReference type="AlphaFoldDB" id="A0A0F9FPD1"/>
<dbReference type="Gene3D" id="3.40.390.10">
    <property type="entry name" value="Collagenase (Catalytic Domain)"/>
    <property type="match status" value="1"/>
</dbReference>
<sequence length="162" mass="17017">KKWTWHSEIYFNDAWEWTDDGAAADAEYDKGLSTGGLVDLETVALHELGHAVGLGHEDDGQKSVMASFYGGTQRTLFPDDVDGIIALYSGGGGGGKGGGKGGGNGGGKGKPDRFSHDDFEWVLTGVTLVGDGYAVPSTVPEPATMIFLSIGGTALVLRRRRN</sequence>
<dbReference type="PANTHER" id="PTHR10201:SF213">
    <property type="entry name" value="METALLOENDOPROTEINASE 2-MMP-LIKE"/>
    <property type="match status" value="1"/>
</dbReference>
<evidence type="ECO:0000313" key="7">
    <source>
        <dbReference type="EMBL" id="KKL52887.1"/>
    </source>
</evidence>
<dbReference type="GO" id="GO:0004222">
    <property type="term" value="F:metalloendopeptidase activity"/>
    <property type="evidence" value="ECO:0007669"/>
    <property type="project" value="InterPro"/>
</dbReference>
<feature type="domain" description="Ice-binding protein C-terminal" evidence="6">
    <location>
        <begin position="138"/>
        <end position="160"/>
    </location>
</feature>
<dbReference type="InterPro" id="IPR001818">
    <property type="entry name" value="Pept_M10_metallopeptidase"/>
</dbReference>
<dbReference type="InterPro" id="IPR021190">
    <property type="entry name" value="Pept_M10A"/>
</dbReference>
<keyword evidence="3" id="KW-0378">Hydrolase</keyword>
<dbReference type="EMBL" id="LAZR01031732">
    <property type="protein sequence ID" value="KKL52887.1"/>
    <property type="molecule type" value="Genomic_DNA"/>
</dbReference>
<comment type="caution">
    <text evidence="7">The sequence shown here is derived from an EMBL/GenBank/DDBJ whole genome shotgun (WGS) entry which is preliminary data.</text>
</comment>
<dbReference type="PRINTS" id="PR00138">
    <property type="entry name" value="MATRIXIN"/>
</dbReference>
<gene>
    <name evidence="7" type="ORF">LCGC14_2280980</name>
</gene>
<dbReference type="SUPFAM" id="SSF55486">
    <property type="entry name" value="Metalloproteases ('zincins'), catalytic domain"/>
    <property type="match status" value="1"/>
</dbReference>
<feature type="non-terminal residue" evidence="7">
    <location>
        <position position="1"/>
    </location>
</feature>
<dbReference type="Pfam" id="PF00413">
    <property type="entry name" value="Peptidase_M10"/>
    <property type="match status" value="1"/>
</dbReference>
<proteinExistence type="predicted"/>
<keyword evidence="4" id="KW-0862">Zinc</keyword>
<accession>A0A0F9FPD1</accession>